<sequence>MRFDVPLLTTGLALASTASAASCYSAGGCGTCASNDEVWQAREQLCGGDRWKSSTSFNWGWAVVNLSGRFSSQQACWDGFENIINQCYGKKNGGTYDWNYNGDSAHLDVNFCTCR</sequence>
<protein>
    <submittedName>
        <fullName evidence="2">Uncharacterized protein</fullName>
    </submittedName>
</protein>
<dbReference type="CDD" id="cd22811">
    <property type="entry name" value="agbl-like"/>
    <property type="match status" value="1"/>
</dbReference>
<evidence type="ECO:0000256" key="1">
    <source>
        <dbReference type="SAM" id="SignalP"/>
    </source>
</evidence>
<accession>A0A0G2DXN9</accession>
<gene>
    <name evidence="2" type="ORF">UCDDS831_g07677</name>
</gene>
<feature type="chain" id="PRO_5002543414" evidence="1">
    <location>
        <begin position="21"/>
        <end position="115"/>
    </location>
</feature>
<evidence type="ECO:0000313" key="3">
    <source>
        <dbReference type="Proteomes" id="UP000034182"/>
    </source>
</evidence>
<dbReference type="Proteomes" id="UP000034182">
    <property type="component" value="Unassembled WGS sequence"/>
</dbReference>
<comment type="caution">
    <text evidence="2">The sequence shown here is derived from an EMBL/GenBank/DDBJ whole genome shotgun (WGS) entry which is preliminary data.</text>
</comment>
<reference evidence="2 3" key="1">
    <citation type="submission" date="2015-03" db="EMBL/GenBank/DDBJ databases">
        <authorList>
            <person name="Morales-Cruz A."/>
            <person name="Amrine K.C."/>
            <person name="Cantu D."/>
        </authorList>
    </citation>
    <scope>NUCLEOTIDE SEQUENCE [LARGE SCALE GENOMIC DNA]</scope>
    <source>
        <strain evidence="2">DS831</strain>
    </source>
</reference>
<proteinExistence type="predicted"/>
<dbReference type="EMBL" id="LAQI01000196">
    <property type="protein sequence ID" value="KKY15354.1"/>
    <property type="molecule type" value="Genomic_DNA"/>
</dbReference>
<evidence type="ECO:0000313" key="2">
    <source>
        <dbReference type="EMBL" id="KKY15354.1"/>
    </source>
</evidence>
<name>A0A0G2DXN9_9PEZI</name>
<feature type="signal peptide" evidence="1">
    <location>
        <begin position="1"/>
        <end position="20"/>
    </location>
</feature>
<dbReference type="Pfam" id="PF21691">
    <property type="entry name" value="LDL"/>
    <property type="match status" value="1"/>
</dbReference>
<reference evidence="2 3" key="2">
    <citation type="submission" date="2015-05" db="EMBL/GenBank/DDBJ databases">
        <title>Distinctive expansion of gene families associated with plant cell wall degradation and secondary metabolism in the genomes of grapevine trunk pathogens.</title>
        <authorList>
            <person name="Lawrence D.P."/>
            <person name="Travadon R."/>
            <person name="Rolshausen P.E."/>
            <person name="Baumgartner K."/>
        </authorList>
    </citation>
    <scope>NUCLEOTIDE SEQUENCE [LARGE SCALE GENOMIC DNA]</scope>
    <source>
        <strain evidence="2">DS831</strain>
    </source>
</reference>
<dbReference type="PROSITE" id="PS51257">
    <property type="entry name" value="PROKAR_LIPOPROTEIN"/>
    <property type="match status" value="1"/>
</dbReference>
<organism evidence="2 3">
    <name type="scientific">Diplodia seriata</name>
    <dbReference type="NCBI Taxonomy" id="420778"/>
    <lineage>
        <taxon>Eukaryota</taxon>
        <taxon>Fungi</taxon>
        <taxon>Dikarya</taxon>
        <taxon>Ascomycota</taxon>
        <taxon>Pezizomycotina</taxon>
        <taxon>Dothideomycetes</taxon>
        <taxon>Dothideomycetes incertae sedis</taxon>
        <taxon>Botryosphaeriales</taxon>
        <taxon>Botryosphaeriaceae</taxon>
        <taxon>Diplodia</taxon>
    </lineage>
</organism>
<keyword evidence="1" id="KW-0732">Signal</keyword>
<dbReference type="InterPro" id="IPR048508">
    <property type="entry name" value="LDL"/>
</dbReference>
<dbReference type="AlphaFoldDB" id="A0A0G2DXN9"/>